<dbReference type="OrthoDB" id="3176898at2"/>
<comment type="caution">
    <text evidence="3">The sequence shown here is derived from an EMBL/GenBank/DDBJ whole genome shotgun (WGS) entry which is preliminary data.</text>
</comment>
<dbReference type="PANTHER" id="PTHR30466">
    <property type="entry name" value="FLAVIN REDUCTASE"/>
    <property type="match status" value="1"/>
</dbReference>
<dbReference type="InterPro" id="IPR002563">
    <property type="entry name" value="Flavin_Rdtase-like_dom"/>
</dbReference>
<dbReference type="Gene3D" id="2.30.110.10">
    <property type="entry name" value="Electron Transport, Fmn-binding Protein, Chain A"/>
    <property type="match status" value="1"/>
</dbReference>
<evidence type="ECO:0000259" key="2">
    <source>
        <dbReference type="SMART" id="SM00903"/>
    </source>
</evidence>
<reference evidence="3 4" key="1">
    <citation type="submission" date="2019-07" db="EMBL/GenBank/DDBJ databases">
        <title>New species of Amycolatopsis and Streptomyces.</title>
        <authorList>
            <person name="Duangmal K."/>
            <person name="Teo W.F.A."/>
            <person name="Lipun K."/>
        </authorList>
    </citation>
    <scope>NUCLEOTIDE SEQUENCE [LARGE SCALE GENOMIC DNA]</scope>
    <source>
        <strain evidence="3 4">TISTR 2346</strain>
    </source>
</reference>
<dbReference type="AlphaFoldDB" id="A0A5N8W0B8"/>
<organism evidence="3 4">
    <name type="scientific">Streptomyces phyllanthi</name>
    <dbReference type="NCBI Taxonomy" id="1803180"/>
    <lineage>
        <taxon>Bacteria</taxon>
        <taxon>Bacillati</taxon>
        <taxon>Actinomycetota</taxon>
        <taxon>Actinomycetes</taxon>
        <taxon>Kitasatosporales</taxon>
        <taxon>Streptomycetaceae</taxon>
        <taxon>Streptomyces</taxon>
    </lineage>
</organism>
<evidence type="ECO:0000313" key="4">
    <source>
        <dbReference type="Proteomes" id="UP000326979"/>
    </source>
</evidence>
<keyword evidence="4" id="KW-1185">Reference proteome</keyword>
<dbReference type="SUPFAM" id="SSF50475">
    <property type="entry name" value="FMN-binding split barrel"/>
    <property type="match status" value="1"/>
</dbReference>
<name>A0A5N8W0B8_9ACTN</name>
<accession>A0A5N8W0B8</accession>
<dbReference type="RefSeq" id="WP_152781295.1">
    <property type="nucleotide sequence ID" value="NZ_BAABEQ010000041.1"/>
</dbReference>
<gene>
    <name evidence="3" type="ORF">FNH04_06695</name>
</gene>
<dbReference type="Proteomes" id="UP000326979">
    <property type="component" value="Unassembled WGS sequence"/>
</dbReference>
<evidence type="ECO:0000313" key="3">
    <source>
        <dbReference type="EMBL" id="MPY39615.1"/>
    </source>
</evidence>
<dbReference type="Pfam" id="PF01613">
    <property type="entry name" value="Flavin_Reduct"/>
    <property type="match status" value="1"/>
</dbReference>
<dbReference type="InterPro" id="IPR012349">
    <property type="entry name" value="Split_barrel_FMN-bd"/>
</dbReference>
<evidence type="ECO:0000256" key="1">
    <source>
        <dbReference type="ARBA" id="ARBA00023002"/>
    </source>
</evidence>
<keyword evidence="1" id="KW-0560">Oxidoreductase</keyword>
<dbReference type="GO" id="GO:0042602">
    <property type="term" value="F:riboflavin reductase (NADPH) activity"/>
    <property type="evidence" value="ECO:0007669"/>
    <property type="project" value="TreeGrafter"/>
</dbReference>
<dbReference type="SMART" id="SM00903">
    <property type="entry name" value="Flavin_Reduct"/>
    <property type="match status" value="1"/>
</dbReference>
<protein>
    <submittedName>
        <fullName evidence="3">Flavin reductase family protein</fullName>
    </submittedName>
</protein>
<dbReference type="EMBL" id="VJZE01000026">
    <property type="protein sequence ID" value="MPY39615.1"/>
    <property type="molecule type" value="Genomic_DNA"/>
</dbReference>
<dbReference type="InterPro" id="IPR050268">
    <property type="entry name" value="NADH-dep_flavin_reductase"/>
</dbReference>
<feature type="domain" description="Flavin reductase like" evidence="2">
    <location>
        <begin position="11"/>
        <end position="161"/>
    </location>
</feature>
<sequence length="164" mass="17318">MDLADGFVRGMRRLASGVCVVTTTAADGKRCGLTATAVSSLSLHPPSLVVGVNRRSRLGEAIKDVPAFAVNILGTQHRKVAEVFAGNVAGIRGTARFDHGDWRPSAEGVPILGDAPANFICKVDDIIERTTHLLLIGAVTGVHTSDEECNLLVYFSQSFSAIST</sequence>
<dbReference type="PANTHER" id="PTHR30466:SF1">
    <property type="entry name" value="FMN REDUCTASE (NADH) RUTF"/>
    <property type="match status" value="1"/>
</dbReference>
<proteinExistence type="predicted"/>
<dbReference type="GO" id="GO:0010181">
    <property type="term" value="F:FMN binding"/>
    <property type="evidence" value="ECO:0007669"/>
    <property type="project" value="InterPro"/>
</dbReference>